<comment type="caution">
    <text evidence="2">The sequence shown here is derived from an EMBL/GenBank/DDBJ whole genome shotgun (WGS) entry which is preliminary data.</text>
</comment>
<accession>A0A358E2A3</accession>
<reference evidence="2 3" key="1">
    <citation type="journal article" date="2018" name="Nat. Biotechnol.">
        <title>A standardized bacterial taxonomy based on genome phylogeny substantially revises the tree of life.</title>
        <authorList>
            <person name="Parks D.H."/>
            <person name="Chuvochina M."/>
            <person name="Waite D.W."/>
            <person name="Rinke C."/>
            <person name="Skarshewski A."/>
            <person name="Chaumeil P.A."/>
            <person name="Hugenholtz P."/>
        </authorList>
    </citation>
    <scope>NUCLEOTIDE SEQUENCE [LARGE SCALE GENOMIC DNA]</scope>
    <source>
        <strain evidence="2">UBA11621</strain>
    </source>
</reference>
<evidence type="ECO:0000313" key="2">
    <source>
        <dbReference type="EMBL" id="HBU52540.1"/>
    </source>
</evidence>
<sequence>MLNETIRPSTIGGIKRLAKQIKKAKSVPHHEALDIAARNAFFENFAHARNQLESSSTLKSGYPLFFTSYWYDRQRRKTGREVLEIELSIPLLELATKNELKIANSLGRFRLATPDLFVHDDVCSSQDEAIELICKAVRVLRFIEATGLKPSRDHTAAYPDREHNNRLPQSDHASHWYDPALGQFILVDEPYIDAIVDGKRAAWAKEHNWYLKASKWSGMYYPGMSSLFIATDASTGYDISALMAKIDNIPSPLTKDNWDGTSANGHETFFSPLCITPQDKKRAVAKGTIYRASGSKTRPMVSWGSSHNERRPNAVMPIESHQFVARLIKAIEQSAAKPIDVNRRLSSIKSKLEDWFFSEYEQDITDTFELFYYSGIDDDDPLVLQASSSKGVIHLLQALKIRLSESYVDCEPLRKMMGKIDTSIKLTSSLQ</sequence>
<dbReference type="EMBL" id="DONK01000231">
    <property type="protein sequence ID" value="HBU52540.1"/>
    <property type="molecule type" value="Genomic_DNA"/>
</dbReference>
<name>A0A358E2A3_9ALTE</name>
<dbReference type="Gene3D" id="1.20.1260.40">
    <property type="match status" value="1"/>
</dbReference>
<protein>
    <recommendedName>
        <fullName evidence="1">DUF5623 domain-containing protein</fullName>
    </recommendedName>
</protein>
<dbReference type="Proteomes" id="UP000264779">
    <property type="component" value="Unassembled WGS sequence"/>
</dbReference>
<proteinExistence type="predicted"/>
<dbReference type="InterPro" id="IPR040531">
    <property type="entry name" value="DUF5623"/>
</dbReference>
<dbReference type="AlphaFoldDB" id="A0A358E2A3"/>
<dbReference type="Pfam" id="PF18536">
    <property type="entry name" value="DUF5623"/>
    <property type="match status" value="1"/>
</dbReference>
<feature type="domain" description="DUF5623" evidence="1">
    <location>
        <begin position="308"/>
        <end position="425"/>
    </location>
</feature>
<evidence type="ECO:0000259" key="1">
    <source>
        <dbReference type="Pfam" id="PF18536"/>
    </source>
</evidence>
<organism evidence="2 3">
    <name type="scientific">Alteromonas australica</name>
    <dbReference type="NCBI Taxonomy" id="589873"/>
    <lineage>
        <taxon>Bacteria</taxon>
        <taxon>Pseudomonadati</taxon>
        <taxon>Pseudomonadota</taxon>
        <taxon>Gammaproteobacteria</taxon>
        <taxon>Alteromonadales</taxon>
        <taxon>Alteromonadaceae</taxon>
        <taxon>Alteromonas/Salinimonas group</taxon>
        <taxon>Alteromonas</taxon>
    </lineage>
</organism>
<gene>
    <name evidence="2" type="ORF">DEB45_14910</name>
</gene>
<evidence type="ECO:0000313" key="3">
    <source>
        <dbReference type="Proteomes" id="UP000264779"/>
    </source>
</evidence>